<reference evidence="1 2" key="1">
    <citation type="journal article" date="2019" name="Nat. Ecol. Evol.">
        <title>Megaphylogeny resolves global patterns of mushroom evolution.</title>
        <authorList>
            <person name="Varga T."/>
            <person name="Krizsan K."/>
            <person name="Foldi C."/>
            <person name="Dima B."/>
            <person name="Sanchez-Garcia M."/>
            <person name="Sanchez-Ramirez S."/>
            <person name="Szollosi G.J."/>
            <person name="Szarkandi J.G."/>
            <person name="Papp V."/>
            <person name="Albert L."/>
            <person name="Andreopoulos W."/>
            <person name="Angelini C."/>
            <person name="Antonin V."/>
            <person name="Barry K.W."/>
            <person name="Bougher N.L."/>
            <person name="Buchanan P."/>
            <person name="Buyck B."/>
            <person name="Bense V."/>
            <person name="Catcheside P."/>
            <person name="Chovatia M."/>
            <person name="Cooper J."/>
            <person name="Damon W."/>
            <person name="Desjardin D."/>
            <person name="Finy P."/>
            <person name="Geml J."/>
            <person name="Haridas S."/>
            <person name="Hughes K."/>
            <person name="Justo A."/>
            <person name="Karasinski D."/>
            <person name="Kautmanova I."/>
            <person name="Kiss B."/>
            <person name="Kocsube S."/>
            <person name="Kotiranta H."/>
            <person name="LaButti K.M."/>
            <person name="Lechner B.E."/>
            <person name="Liimatainen K."/>
            <person name="Lipzen A."/>
            <person name="Lukacs Z."/>
            <person name="Mihaltcheva S."/>
            <person name="Morgado L.N."/>
            <person name="Niskanen T."/>
            <person name="Noordeloos M.E."/>
            <person name="Ohm R.A."/>
            <person name="Ortiz-Santana B."/>
            <person name="Ovrebo C."/>
            <person name="Racz N."/>
            <person name="Riley R."/>
            <person name="Savchenko A."/>
            <person name="Shiryaev A."/>
            <person name="Soop K."/>
            <person name="Spirin V."/>
            <person name="Szebenyi C."/>
            <person name="Tomsovsky M."/>
            <person name="Tulloss R.E."/>
            <person name="Uehling J."/>
            <person name="Grigoriev I.V."/>
            <person name="Vagvolgyi C."/>
            <person name="Papp T."/>
            <person name="Martin F.M."/>
            <person name="Miettinen O."/>
            <person name="Hibbett D.S."/>
            <person name="Nagy L.G."/>
        </authorList>
    </citation>
    <scope>NUCLEOTIDE SEQUENCE [LARGE SCALE GENOMIC DNA]</scope>
    <source>
        <strain evidence="1 2">NL-1719</strain>
    </source>
</reference>
<gene>
    <name evidence="1" type="ORF">BDN72DRAFT_834443</name>
</gene>
<evidence type="ECO:0000313" key="1">
    <source>
        <dbReference type="EMBL" id="TFK73575.1"/>
    </source>
</evidence>
<evidence type="ECO:0000313" key="2">
    <source>
        <dbReference type="Proteomes" id="UP000308600"/>
    </source>
</evidence>
<protein>
    <submittedName>
        <fullName evidence="1">Uncharacterized protein</fullName>
    </submittedName>
</protein>
<proteinExistence type="predicted"/>
<name>A0ACD3B6W1_9AGAR</name>
<accession>A0ACD3B6W1</accession>
<dbReference type="EMBL" id="ML208274">
    <property type="protein sequence ID" value="TFK73575.1"/>
    <property type="molecule type" value="Genomic_DNA"/>
</dbReference>
<organism evidence="1 2">
    <name type="scientific">Pluteus cervinus</name>
    <dbReference type="NCBI Taxonomy" id="181527"/>
    <lineage>
        <taxon>Eukaryota</taxon>
        <taxon>Fungi</taxon>
        <taxon>Dikarya</taxon>
        <taxon>Basidiomycota</taxon>
        <taxon>Agaricomycotina</taxon>
        <taxon>Agaricomycetes</taxon>
        <taxon>Agaricomycetidae</taxon>
        <taxon>Agaricales</taxon>
        <taxon>Pluteineae</taxon>
        <taxon>Pluteaceae</taxon>
        <taxon>Pluteus</taxon>
    </lineage>
</organism>
<sequence>MIGLNSLSNFLPSDHYLLEVVLLSTLDVRLYVLYPFCMSWIWTERPPYARRHAVVYPRKGTISRI</sequence>
<dbReference type="Proteomes" id="UP000308600">
    <property type="component" value="Unassembled WGS sequence"/>
</dbReference>
<keyword evidence="2" id="KW-1185">Reference proteome</keyword>